<feature type="transmembrane region" description="Helical" evidence="1">
    <location>
        <begin position="34"/>
        <end position="52"/>
    </location>
</feature>
<feature type="domain" description="Prepilin type IV endopeptidase peptidase" evidence="2">
    <location>
        <begin position="16"/>
        <end position="121"/>
    </location>
</feature>
<evidence type="ECO:0000313" key="4">
    <source>
        <dbReference type="Proteomes" id="UP000006851"/>
    </source>
</evidence>
<feature type="transmembrane region" description="Helical" evidence="1">
    <location>
        <begin position="58"/>
        <end position="76"/>
    </location>
</feature>
<sequence>MTVLSAAPARVAAQVVLLVLLGIAARIDAMRCRLPNGLACALAAAGAANAFATGGVDMLLARLGGALVALCLLAAIELLWRSRRSEVGIGFGDIKAVFALVLAGPLSAFVAFVIGLVALAITGVALGRRALPFIPFLALSYLLVICTETALRLF</sequence>
<feature type="transmembrane region" description="Helical" evidence="1">
    <location>
        <begin position="6"/>
        <end position="27"/>
    </location>
</feature>
<organism evidence="3 4">
    <name type="scientific">Coriobacterium glomerans (strain ATCC 49209 / DSM 20642 / JCM 10262 / PW2)</name>
    <dbReference type="NCBI Taxonomy" id="700015"/>
    <lineage>
        <taxon>Bacteria</taxon>
        <taxon>Bacillati</taxon>
        <taxon>Actinomycetota</taxon>
        <taxon>Coriobacteriia</taxon>
        <taxon>Coriobacteriales</taxon>
        <taxon>Coriobacteriaceae</taxon>
        <taxon>Coriobacterium</taxon>
    </lineage>
</organism>
<dbReference type="eggNOG" id="COG1989">
    <property type="taxonomic scope" value="Bacteria"/>
</dbReference>
<gene>
    <name evidence="3" type="ordered locus">Corgl_1009</name>
</gene>
<dbReference type="EMBL" id="CP002628">
    <property type="protein sequence ID" value="AEB07117.1"/>
    <property type="molecule type" value="Genomic_DNA"/>
</dbReference>
<evidence type="ECO:0000259" key="2">
    <source>
        <dbReference type="Pfam" id="PF01478"/>
    </source>
</evidence>
<keyword evidence="4" id="KW-1185">Reference proteome</keyword>
<protein>
    <submittedName>
        <fullName evidence="3">Peptidase A24A prepilin type IV</fullName>
    </submittedName>
</protein>
<evidence type="ECO:0000256" key="1">
    <source>
        <dbReference type="SAM" id="Phobius"/>
    </source>
</evidence>
<proteinExistence type="predicted"/>
<name>F2N808_CORGP</name>
<dbReference type="KEGG" id="cgo:Corgl_1009"/>
<dbReference type="Proteomes" id="UP000006851">
    <property type="component" value="Chromosome"/>
</dbReference>
<keyword evidence="1" id="KW-1133">Transmembrane helix</keyword>
<dbReference type="InterPro" id="IPR000045">
    <property type="entry name" value="Prepilin_IV_endopep_pep"/>
</dbReference>
<feature type="transmembrane region" description="Helical" evidence="1">
    <location>
        <begin position="133"/>
        <end position="151"/>
    </location>
</feature>
<dbReference type="Pfam" id="PF01478">
    <property type="entry name" value="Peptidase_A24"/>
    <property type="match status" value="1"/>
</dbReference>
<feature type="transmembrane region" description="Helical" evidence="1">
    <location>
        <begin position="97"/>
        <end position="121"/>
    </location>
</feature>
<dbReference type="AlphaFoldDB" id="F2N808"/>
<reference evidence="4" key="1">
    <citation type="journal article" date="2013" name="Stand. Genomic Sci.">
        <title>Complete genome sequence of Coriobacterium glomerans type strain (PW2(T)) from the midgut of Pyrrhocoris apterus L. (red soldier bug).</title>
        <authorList>
            <person name="Stackebrandt E."/>
            <person name="Zeytun A."/>
            <person name="Lapidus A."/>
            <person name="Nolan M."/>
            <person name="Lucas S."/>
            <person name="Hammon N."/>
            <person name="Deshpande S."/>
            <person name="Cheng J.F."/>
            <person name="Tapia R."/>
            <person name="Goodwin L.A."/>
            <person name="Pitluck S."/>
            <person name="Liolios K."/>
            <person name="Pagani I."/>
            <person name="Ivanova N."/>
            <person name="Mavromatis K."/>
            <person name="Mikhailova N."/>
            <person name="Huntemann M."/>
            <person name="Pati A."/>
            <person name="Chen A."/>
            <person name="Palaniappan K."/>
            <person name="Chang Y.J."/>
            <person name="Land M."/>
            <person name="Hauser L."/>
            <person name="Rohde M."/>
            <person name="Pukall R."/>
            <person name="Goker M."/>
            <person name="Detter J.C."/>
            <person name="Woyke T."/>
            <person name="Bristow J."/>
            <person name="Eisen J.A."/>
            <person name="Markowitz V."/>
            <person name="Hugenholtz P."/>
            <person name="Kyrpides N.C."/>
            <person name="Klenk H.P."/>
        </authorList>
    </citation>
    <scope>NUCLEOTIDE SEQUENCE</scope>
    <source>
        <strain evidence="4">ATCC 49209 / DSM 20642 / JCM 10262 / PW2</strain>
    </source>
</reference>
<keyword evidence="1" id="KW-0472">Membrane</keyword>
<dbReference type="GO" id="GO:0016020">
    <property type="term" value="C:membrane"/>
    <property type="evidence" value="ECO:0007669"/>
    <property type="project" value="InterPro"/>
</dbReference>
<evidence type="ECO:0000313" key="3">
    <source>
        <dbReference type="EMBL" id="AEB07117.1"/>
    </source>
</evidence>
<dbReference type="GO" id="GO:0004190">
    <property type="term" value="F:aspartic-type endopeptidase activity"/>
    <property type="evidence" value="ECO:0007669"/>
    <property type="project" value="InterPro"/>
</dbReference>
<keyword evidence="1" id="KW-0812">Transmembrane</keyword>
<dbReference type="HOGENOM" id="CLU_1701303_0_0_11"/>
<dbReference type="STRING" id="700015.Corgl_1009"/>
<accession>F2N808</accession>
<dbReference type="Gene3D" id="1.20.120.1220">
    <property type="match status" value="1"/>
</dbReference>